<keyword evidence="1" id="KW-0472">Membrane</keyword>
<keyword evidence="1" id="KW-0812">Transmembrane</keyword>
<evidence type="ECO:0000259" key="2">
    <source>
        <dbReference type="SMART" id="SM00849"/>
    </source>
</evidence>
<dbReference type="Pfam" id="PF00753">
    <property type="entry name" value="Lactamase_B"/>
    <property type="match status" value="1"/>
</dbReference>
<accession>A0A0G0LBV2</accession>
<name>A0A0G0LBV2_9BACT</name>
<dbReference type="CDD" id="cd07731">
    <property type="entry name" value="ComA-like_MBL-fold"/>
    <property type="match status" value="1"/>
</dbReference>
<dbReference type="PANTHER" id="PTHR30619:SF1">
    <property type="entry name" value="RECOMBINATION PROTEIN 2"/>
    <property type="match status" value="1"/>
</dbReference>
<dbReference type="EMBL" id="LBVR01000056">
    <property type="protein sequence ID" value="KKQ89508.1"/>
    <property type="molecule type" value="Genomic_DNA"/>
</dbReference>
<feature type="domain" description="Metallo-beta-lactamase" evidence="2">
    <location>
        <begin position="76"/>
        <end position="269"/>
    </location>
</feature>
<dbReference type="InterPro" id="IPR001279">
    <property type="entry name" value="Metallo-B-lactamas"/>
</dbReference>
<evidence type="ECO:0000313" key="4">
    <source>
        <dbReference type="Proteomes" id="UP000033841"/>
    </source>
</evidence>
<comment type="caution">
    <text evidence="3">The sequence shown here is derived from an EMBL/GenBank/DDBJ whole genome shotgun (WGS) entry which is preliminary data.</text>
</comment>
<gene>
    <name evidence="3" type="ORF">UT14_C0056G0002</name>
</gene>
<dbReference type="PATRIC" id="fig|1618489.3.peg.806"/>
<dbReference type="SUPFAM" id="SSF56281">
    <property type="entry name" value="Metallo-hydrolase/oxidoreductase"/>
    <property type="match status" value="1"/>
</dbReference>
<dbReference type="InterPro" id="IPR036866">
    <property type="entry name" value="RibonucZ/Hydroxyglut_hydro"/>
</dbReference>
<dbReference type="Proteomes" id="UP000033841">
    <property type="component" value="Unassembled WGS sequence"/>
</dbReference>
<sequence>MPVPYGGIILQGTGMPVHWGGTHICVPYNSGICVPCEIKKMKIKIILIISLVLLGVLVIYWQSKDSSKLVFCDVGQGDAMLIREGNWEMLLDVGGDDGKVMRCLERHVPFWDKTIELVIISHWDKDHCGGLIKLSRYYKINDLLANRLPGGEYEQYSYSKVLNVGDVVQVGKVRFDVISSSIENVNDGGEENDSSLVGILYYRDNKILMMGDAGAEVEQKLVWRGMLKQIQHDGGIDILKVSHHGSGTSTSDDLINMVRPKIAVVSVGRNSYGHPSMEVINRLENFGVEVKRTDKSGDVMVN</sequence>
<proteinExistence type="predicted"/>
<reference evidence="3 4" key="1">
    <citation type="journal article" date="2015" name="Nature">
        <title>rRNA introns, odd ribosomes, and small enigmatic genomes across a large radiation of phyla.</title>
        <authorList>
            <person name="Brown C.T."/>
            <person name="Hug L.A."/>
            <person name="Thomas B.C."/>
            <person name="Sharon I."/>
            <person name="Castelle C.J."/>
            <person name="Singh A."/>
            <person name="Wilkins M.J."/>
            <person name="Williams K.H."/>
            <person name="Banfield J.F."/>
        </authorList>
    </citation>
    <scope>NUCLEOTIDE SEQUENCE [LARGE SCALE GENOMIC DNA]</scope>
</reference>
<evidence type="ECO:0000313" key="3">
    <source>
        <dbReference type="EMBL" id="KKQ89508.1"/>
    </source>
</evidence>
<dbReference type="SMART" id="SM00849">
    <property type="entry name" value="Lactamase_B"/>
    <property type="match status" value="1"/>
</dbReference>
<evidence type="ECO:0000256" key="1">
    <source>
        <dbReference type="SAM" id="Phobius"/>
    </source>
</evidence>
<keyword evidence="1" id="KW-1133">Transmembrane helix</keyword>
<dbReference type="PANTHER" id="PTHR30619">
    <property type="entry name" value="DNA INTERNALIZATION/COMPETENCE PROTEIN COMEC/REC2"/>
    <property type="match status" value="1"/>
</dbReference>
<dbReference type="Gene3D" id="3.60.15.10">
    <property type="entry name" value="Ribonuclease Z/Hydroxyacylglutathione hydrolase-like"/>
    <property type="match status" value="1"/>
</dbReference>
<organism evidence="3 4">
    <name type="scientific">Candidatus Shapirobacteria bacterium GW2011_GWE1_38_92</name>
    <dbReference type="NCBI Taxonomy" id="1618489"/>
    <lineage>
        <taxon>Bacteria</taxon>
        <taxon>Candidatus Shapironibacteriota</taxon>
    </lineage>
</organism>
<dbReference type="InterPro" id="IPR052159">
    <property type="entry name" value="Competence_DNA_uptake"/>
</dbReference>
<feature type="transmembrane region" description="Helical" evidence="1">
    <location>
        <begin position="45"/>
        <end position="63"/>
    </location>
</feature>
<dbReference type="InterPro" id="IPR035681">
    <property type="entry name" value="ComA-like_MBL"/>
</dbReference>
<protein>
    <submittedName>
        <fullName evidence="3">Internalization-related competence protein ComEC/Rec2 protein</fullName>
    </submittedName>
</protein>
<dbReference type="AlphaFoldDB" id="A0A0G0LBV2"/>